<dbReference type="SUPFAM" id="SSF111384">
    <property type="entry name" value="OmpH-like"/>
    <property type="match status" value="1"/>
</dbReference>
<keyword evidence="3" id="KW-0175">Coiled coil</keyword>
<dbReference type="InterPro" id="IPR005632">
    <property type="entry name" value="Chaperone_Skp"/>
</dbReference>
<protein>
    <recommendedName>
        <fullName evidence="5">OmpH family outer membrane protein</fullName>
    </recommendedName>
</protein>
<reference evidence="4" key="1">
    <citation type="journal article" date="2014" name="Front. Microbiol.">
        <title>High frequency of phylogenetically diverse reductive dehalogenase-homologous genes in deep subseafloor sedimentary metagenomes.</title>
        <authorList>
            <person name="Kawai M."/>
            <person name="Futagami T."/>
            <person name="Toyoda A."/>
            <person name="Takaki Y."/>
            <person name="Nishi S."/>
            <person name="Hori S."/>
            <person name="Arai W."/>
            <person name="Tsubouchi T."/>
            <person name="Morono Y."/>
            <person name="Uchiyama I."/>
            <person name="Ito T."/>
            <person name="Fujiyama A."/>
            <person name="Inagaki F."/>
            <person name="Takami H."/>
        </authorList>
    </citation>
    <scope>NUCLEOTIDE SEQUENCE</scope>
    <source>
        <strain evidence="4">Expedition CK06-06</strain>
    </source>
</reference>
<proteinExistence type="inferred from homology"/>
<name>X1J755_9ZZZZ</name>
<evidence type="ECO:0000256" key="3">
    <source>
        <dbReference type="SAM" id="Coils"/>
    </source>
</evidence>
<accession>X1J755</accession>
<evidence type="ECO:0000256" key="1">
    <source>
        <dbReference type="ARBA" id="ARBA00009091"/>
    </source>
</evidence>
<evidence type="ECO:0000313" key="4">
    <source>
        <dbReference type="EMBL" id="GAH65583.1"/>
    </source>
</evidence>
<dbReference type="GO" id="GO:0050821">
    <property type="term" value="P:protein stabilization"/>
    <property type="evidence" value="ECO:0007669"/>
    <property type="project" value="TreeGrafter"/>
</dbReference>
<evidence type="ECO:0008006" key="5">
    <source>
        <dbReference type="Google" id="ProtNLM"/>
    </source>
</evidence>
<dbReference type="GO" id="GO:0005829">
    <property type="term" value="C:cytosol"/>
    <property type="evidence" value="ECO:0007669"/>
    <property type="project" value="TreeGrafter"/>
</dbReference>
<keyword evidence="2" id="KW-0732">Signal</keyword>
<gene>
    <name evidence="4" type="ORF">S03H2_50475</name>
</gene>
<organism evidence="4">
    <name type="scientific">marine sediment metagenome</name>
    <dbReference type="NCBI Taxonomy" id="412755"/>
    <lineage>
        <taxon>unclassified sequences</taxon>
        <taxon>metagenomes</taxon>
        <taxon>ecological metagenomes</taxon>
    </lineage>
</organism>
<dbReference type="PANTHER" id="PTHR35089:SF1">
    <property type="entry name" value="CHAPERONE PROTEIN SKP"/>
    <property type="match status" value="1"/>
</dbReference>
<feature type="coiled-coil region" evidence="3">
    <location>
        <begin position="74"/>
        <end position="109"/>
    </location>
</feature>
<dbReference type="EMBL" id="BARU01031960">
    <property type="protein sequence ID" value="GAH65583.1"/>
    <property type="molecule type" value="Genomic_DNA"/>
</dbReference>
<dbReference type="AlphaFoldDB" id="X1J755"/>
<evidence type="ECO:0000256" key="2">
    <source>
        <dbReference type="ARBA" id="ARBA00022729"/>
    </source>
</evidence>
<dbReference type="Pfam" id="PF03938">
    <property type="entry name" value="OmpH"/>
    <property type="match status" value="1"/>
</dbReference>
<sequence>MHKFKIAFVATFLLFGFLAAPMYGADVAKIGIVDFQRILETSSAGKIAQAEISKQGQKMEADLKERGAAIDAIKKKLEREALVMSKEMRQEREREFRIKINDLKELQKKYMAEFKQREQRLVNRIQKDIFKLVGIFSINGGYR</sequence>
<dbReference type="SMART" id="SM00935">
    <property type="entry name" value="OmpH"/>
    <property type="match status" value="1"/>
</dbReference>
<comment type="similarity">
    <text evidence="1">Belongs to the Skp family.</text>
</comment>
<dbReference type="InterPro" id="IPR024930">
    <property type="entry name" value="Skp_dom_sf"/>
</dbReference>
<dbReference type="PANTHER" id="PTHR35089">
    <property type="entry name" value="CHAPERONE PROTEIN SKP"/>
    <property type="match status" value="1"/>
</dbReference>
<dbReference type="GO" id="GO:0051082">
    <property type="term" value="F:unfolded protein binding"/>
    <property type="evidence" value="ECO:0007669"/>
    <property type="project" value="InterPro"/>
</dbReference>
<dbReference type="Gene3D" id="3.30.910.20">
    <property type="entry name" value="Skp domain"/>
    <property type="match status" value="1"/>
</dbReference>
<comment type="caution">
    <text evidence="4">The sequence shown here is derived from an EMBL/GenBank/DDBJ whole genome shotgun (WGS) entry which is preliminary data.</text>
</comment>